<gene>
    <name evidence="9" type="ORF">FEZ63_20435</name>
</gene>
<dbReference type="Proteomes" id="UP000325684">
    <property type="component" value="Unassembled WGS sequence"/>
</dbReference>
<dbReference type="Gene3D" id="1.10.3720.10">
    <property type="entry name" value="MetI-like"/>
    <property type="match status" value="1"/>
</dbReference>
<dbReference type="GO" id="GO:0005886">
    <property type="term" value="C:plasma membrane"/>
    <property type="evidence" value="ECO:0007669"/>
    <property type="project" value="UniProtKB-SubCell"/>
</dbReference>
<sequence length="310" mass="33817">MLRFILRRSGSALILMVVVSFVAFMLIFAAGDPAVKLAGEAGSSADAARIRALYGFDKPIPVQFFHWIAAAVRGNFGHSLYFDQPVASILFDRLGVTLLLGLTSFIFALVLAFPLGIAAARWQNTWIDRTALVIAVVGQAMPTFWFALLLVILFSVTFPILPTSGSETWQHFVMPSIVLGYFAAPAIMRLTRSGMITALETDYIRTARAMGIAPRNVLLKYALRNALIPVVSVSAAQLGYMLAGSVVVESVFAINGAGRLAWESILRSDLPTVQALVLCFSLVYVILTFLADILNAWLDPRMRLADARTD</sequence>
<proteinExistence type="inferred from homology"/>
<evidence type="ECO:0000256" key="6">
    <source>
        <dbReference type="ARBA" id="ARBA00023136"/>
    </source>
</evidence>
<evidence type="ECO:0000256" key="2">
    <source>
        <dbReference type="ARBA" id="ARBA00022448"/>
    </source>
</evidence>
<dbReference type="CDD" id="cd06261">
    <property type="entry name" value="TM_PBP2"/>
    <property type="match status" value="1"/>
</dbReference>
<keyword evidence="5 7" id="KW-1133">Transmembrane helix</keyword>
<keyword evidence="3" id="KW-1003">Cell membrane</keyword>
<comment type="similarity">
    <text evidence="7">Belongs to the binding-protein-dependent transport system permease family.</text>
</comment>
<evidence type="ECO:0000259" key="8">
    <source>
        <dbReference type="PROSITE" id="PS50928"/>
    </source>
</evidence>
<dbReference type="Pfam" id="PF19300">
    <property type="entry name" value="BPD_transp_1_N"/>
    <property type="match status" value="1"/>
</dbReference>
<dbReference type="PANTHER" id="PTHR43163:SF6">
    <property type="entry name" value="DIPEPTIDE TRANSPORT SYSTEM PERMEASE PROTEIN DPPB-RELATED"/>
    <property type="match status" value="1"/>
</dbReference>
<dbReference type="OrthoDB" id="7834831at2"/>
<comment type="caution">
    <text evidence="9">The sequence shown here is derived from an EMBL/GenBank/DDBJ whole genome shotgun (WGS) entry which is preliminary data.</text>
</comment>
<dbReference type="EMBL" id="VCMV01000049">
    <property type="protein sequence ID" value="KAB0265025.1"/>
    <property type="molecule type" value="Genomic_DNA"/>
</dbReference>
<evidence type="ECO:0000313" key="10">
    <source>
        <dbReference type="Proteomes" id="UP000325684"/>
    </source>
</evidence>
<name>A0A5N3P5P3_9HYPH</name>
<keyword evidence="2 7" id="KW-0813">Transport</keyword>
<dbReference type="RefSeq" id="WP_150947955.1">
    <property type="nucleotide sequence ID" value="NZ_VCMV01000049.1"/>
</dbReference>
<dbReference type="InterPro" id="IPR045621">
    <property type="entry name" value="BPD_transp_1_N"/>
</dbReference>
<organism evidence="9 10">
    <name type="scientific">Microvirga brassicacearum</name>
    <dbReference type="NCBI Taxonomy" id="2580413"/>
    <lineage>
        <taxon>Bacteria</taxon>
        <taxon>Pseudomonadati</taxon>
        <taxon>Pseudomonadota</taxon>
        <taxon>Alphaproteobacteria</taxon>
        <taxon>Hyphomicrobiales</taxon>
        <taxon>Methylobacteriaceae</taxon>
        <taxon>Microvirga</taxon>
    </lineage>
</organism>
<dbReference type="InterPro" id="IPR000515">
    <property type="entry name" value="MetI-like"/>
</dbReference>
<comment type="subcellular location">
    <subcellularLocation>
        <location evidence="1 7">Cell membrane</location>
        <topology evidence="1 7">Multi-pass membrane protein</topology>
    </subcellularLocation>
</comment>
<feature type="transmembrane region" description="Helical" evidence="7">
    <location>
        <begin position="132"/>
        <end position="156"/>
    </location>
</feature>
<keyword evidence="6 7" id="KW-0472">Membrane</keyword>
<feature type="domain" description="ABC transmembrane type-1" evidence="8">
    <location>
        <begin position="94"/>
        <end position="295"/>
    </location>
</feature>
<feature type="transmembrane region" description="Helical" evidence="7">
    <location>
        <begin position="168"/>
        <end position="188"/>
    </location>
</feature>
<feature type="transmembrane region" description="Helical" evidence="7">
    <location>
        <begin position="274"/>
        <end position="298"/>
    </location>
</feature>
<keyword evidence="4 7" id="KW-0812">Transmembrane</keyword>
<evidence type="ECO:0000256" key="4">
    <source>
        <dbReference type="ARBA" id="ARBA00022692"/>
    </source>
</evidence>
<evidence type="ECO:0000256" key="3">
    <source>
        <dbReference type="ARBA" id="ARBA00022475"/>
    </source>
</evidence>
<dbReference type="PANTHER" id="PTHR43163">
    <property type="entry name" value="DIPEPTIDE TRANSPORT SYSTEM PERMEASE PROTEIN DPPB-RELATED"/>
    <property type="match status" value="1"/>
</dbReference>
<keyword evidence="10" id="KW-1185">Reference proteome</keyword>
<protein>
    <submittedName>
        <fullName evidence="9">ABC transporter permease</fullName>
    </submittedName>
</protein>
<feature type="transmembrane region" description="Helical" evidence="7">
    <location>
        <begin position="226"/>
        <end position="254"/>
    </location>
</feature>
<dbReference type="GO" id="GO:0055085">
    <property type="term" value="P:transmembrane transport"/>
    <property type="evidence" value="ECO:0007669"/>
    <property type="project" value="InterPro"/>
</dbReference>
<feature type="transmembrane region" description="Helical" evidence="7">
    <location>
        <begin position="98"/>
        <end position="120"/>
    </location>
</feature>
<feature type="transmembrane region" description="Helical" evidence="7">
    <location>
        <begin position="12"/>
        <end position="31"/>
    </location>
</feature>
<dbReference type="SUPFAM" id="SSF161098">
    <property type="entry name" value="MetI-like"/>
    <property type="match status" value="1"/>
</dbReference>
<reference evidence="9 10" key="1">
    <citation type="journal article" date="2019" name="Microorganisms">
        <title>Genome Insights into the Novel Species Microvirga brassicacearum, a Rapeseed Endophyte with Biotechnological Potential.</title>
        <authorList>
            <person name="Jimenez-Gomez A."/>
            <person name="Saati-Santamaria Z."/>
            <person name="Igual J.M."/>
            <person name="Rivas R."/>
            <person name="Mateos P.F."/>
            <person name="Garcia-Fraile P."/>
        </authorList>
    </citation>
    <scope>NUCLEOTIDE SEQUENCE [LARGE SCALE GENOMIC DNA]</scope>
    <source>
        <strain evidence="9 10">CDVBN77</strain>
    </source>
</reference>
<evidence type="ECO:0000256" key="5">
    <source>
        <dbReference type="ARBA" id="ARBA00022989"/>
    </source>
</evidence>
<evidence type="ECO:0000313" key="9">
    <source>
        <dbReference type="EMBL" id="KAB0265025.1"/>
    </source>
</evidence>
<evidence type="ECO:0000256" key="7">
    <source>
        <dbReference type="RuleBase" id="RU363032"/>
    </source>
</evidence>
<evidence type="ECO:0000256" key="1">
    <source>
        <dbReference type="ARBA" id="ARBA00004651"/>
    </source>
</evidence>
<dbReference type="PROSITE" id="PS50928">
    <property type="entry name" value="ABC_TM1"/>
    <property type="match status" value="1"/>
</dbReference>
<dbReference type="Pfam" id="PF00528">
    <property type="entry name" value="BPD_transp_1"/>
    <property type="match status" value="1"/>
</dbReference>
<dbReference type="AlphaFoldDB" id="A0A5N3P5P3"/>
<dbReference type="InterPro" id="IPR035906">
    <property type="entry name" value="MetI-like_sf"/>
</dbReference>
<accession>A0A5N3P5P3</accession>